<dbReference type="EMBL" id="AP029612">
    <property type="protein sequence ID" value="BFG69310.1"/>
    <property type="molecule type" value="Genomic_DNA"/>
</dbReference>
<sequence>MTLNRVLLRLVNKCYLVALLGTALFYVSNGNAQNSKWKIQAGLELGLPTGNFSKVYQLGKGMLIKGLLSVKSGDQFTFQTSYSDFKIKNDVIDPRYSSDYTIVPVLFGYRRYIQKFYSETQIGTGIYTIKVSGGGQSLSKSETNFTWAQTFGFNFAHFDWFAKYQQGNLKNAGVEKLTMIGVGIVYQLSFSQNKRAVL</sequence>
<evidence type="ECO:0000313" key="1">
    <source>
        <dbReference type="EMBL" id="BFG69310.1"/>
    </source>
</evidence>
<reference evidence="1" key="1">
    <citation type="submission" date="2024-02" db="EMBL/GenBank/DDBJ databases">
        <title>Sediminibacterium planktonica sp. nov. and Sediminibacterium longus sp. nov., isolated from surface lake and river water.</title>
        <authorList>
            <person name="Watanabe K."/>
            <person name="Takemine S."/>
            <person name="Ishii Y."/>
            <person name="Ogata Y."/>
            <person name="Shindo C."/>
            <person name="Suda W."/>
        </authorList>
    </citation>
    <scope>NUCLEOTIDE SEQUENCE</scope>
    <source>
        <strain evidence="1">KACHI17</strain>
    </source>
</reference>
<evidence type="ECO:0008006" key="2">
    <source>
        <dbReference type="Google" id="ProtNLM"/>
    </source>
</evidence>
<name>A0AAT9GFA8_9BACT</name>
<dbReference type="AlphaFoldDB" id="A0AAT9GFA8"/>
<accession>A0AAT9GFA8</accession>
<proteinExistence type="predicted"/>
<gene>
    <name evidence="1" type="ORF">KACHI17_01910</name>
</gene>
<protein>
    <recommendedName>
        <fullName evidence="2">Outer membrane protein beta-barrel domain-containing protein</fullName>
    </recommendedName>
</protein>
<organism evidence="1">
    <name type="scientific">Sediminibacterium sp. KACHI17</name>
    <dbReference type="NCBI Taxonomy" id="1751071"/>
    <lineage>
        <taxon>Bacteria</taxon>
        <taxon>Pseudomonadati</taxon>
        <taxon>Bacteroidota</taxon>
        <taxon>Chitinophagia</taxon>
        <taxon>Chitinophagales</taxon>
        <taxon>Chitinophagaceae</taxon>
        <taxon>Sediminibacterium</taxon>
    </lineage>
</organism>